<dbReference type="Gene3D" id="3.40.47.10">
    <property type="match status" value="1"/>
</dbReference>
<proteinExistence type="inferred from homology"/>
<feature type="domain" description="Ketosynthase family 3 (KS3)" evidence="5">
    <location>
        <begin position="1"/>
        <end position="367"/>
    </location>
</feature>
<dbReference type="EMBL" id="MKJU01000028">
    <property type="protein sequence ID" value="OHU89741.1"/>
    <property type="molecule type" value="Genomic_DNA"/>
</dbReference>
<evidence type="ECO:0000256" key="1">
    <source>
        <dbReference type="ARBA" id="ARBA00005194"/>
    </source>
</evidence>
<dbReference type="InterPro" id="IPR016039">
    <property type="entry name" value="Thiolase-like"/>
</dbReference>
<dbReference type="PROSITE" id="PS52004">
    <property type="entry name" value="KS3_2"/>
    <property type="match status" value="1"/>
</dbReference>
<dbReference type="InterPro" id="IPR000794">
    <property type="entry name" value="Beta-ketoacyl_synthase"/>
</dbReference>
<keyword evidence="3 4" id="KW-0808">Transferase</keyword>
<name>A0A1S1MSX2_9GAMM</name>
<comment type="similarity">
    <text evidence="2 4">Belongs to the thiolase-like superfamily. Beta-ketoacyl-ACP synthases family.</text>
</comment>
<organism evidence="6 7">
    <name type="scientific">Pseudoalteromonas amylolytica</name>
    <dbReference type="NCBI Taxonomy" id="1859457"/>
    <lineage>
        <taxon>Bacteria</taxon>
        <taxon>Pseudomonadati</taxon>
        <taxon>Pseudomonadota</taxon>
        <taxon>Gammaproteobacteria</taxon>
        <taxon>Alteromonadales</taxon>
        <taxon>Pseudoalteromonadaceae</taxon>
        <taxon>Pseudoalteromonas</taxon>
    </lineage>
</organism>
<dbReference type="PANTHER" id="PTHR11712">
    <property type="entry name" value="POLYKETIDE SYNTHASE-RELATED"/>
    <property type="match status" value="1"/>
</dbReference>
<gene>
    <name evidence="6" type="ORF">BET10_16620</name>
</gene>
<keyword evidence="7" id="KW-1185">Reference proteome</keyword>
<dbReference type="RefSeq" id="WP_070986368.1">
    <property type="nucleotide sequence ID" value="NZ_MKJU01000028.1"/>
</dbReference>
<sequence>MSDNKVYVAFANVLTCLGDGLALQERLFKGMCGFSPASTCFPESFPDENTPIGVIKDISESEYRIPNILKKMSATGVIPSWIGQCDHIFSASSLGDLKGKNAGRPINDIEAHLSQIGCEKNVDLLVSSACSSGTDVLGQAYAMVKSGAANIIAVLAVDCLDPAKLRQHLALGTQSPEGAMPLDTKRNGTTFGEGGACVVVANSRGLSQIGETSDITIRGFGMSCDASDITAPAEHGQFLAKAISKATASVGTPDFINLHGSGTPLSDAAEAAALTLVFAERAHDIPVNGTKGAVGHLLGAAGLAEAVISIWALKNQMLLGTVGHSELDPLIPLNVIGAGASAETTLRSGLSITCGFGGVNSCIAFERE</sequence>
<dbReference type="OrthoDB" id="9808669at2"/>
<comment type="caution">
    <text evidence="6">The sequence shown here is derived from an EMBL/GenBank/DDBJ whole genome shotgun (WGS) entry which is preliminary data.</text>
</comment>
<dbReference type="GO" id="GO:0004315">
    <property type="term" value="F:3-oxoacyl-[acyl-carrier-protein] synthase activity"/>
    <property type="evidence" value="ECO:0007669"/>
    <property type="project" value="TreeGrafter"/>
</dbReference>
<dbReference type="InterPro" id="IPR014031">
    <property type="entry name" value="Ketoacyl_synth_C"/>
</dbReference>
<dbReference type="SUPFAM" id="SSF53901">
    <property type="entry name" value="Thiolase-like"/>
    <property type="match status" value="2"/>
</dbReference>
<reference evidence="6 7" key="1">
    <citation type="submission" date="2016-09" db="EMBL/GenBank/DDBJ databases">
        <title>Pseudoalteromonas amylolytica sp. nov., isolated from the surface seawater.</title>
        <authorList>
            <person name="Wu Y.-H."/>
            <person name="Cheng H."/>
            <person name="Jin X.-B."/>
            <person name="Wang C.-S."/>
            <person name="Xu X.-W."/>
        </authorList>
    </citation>
    <scope>NUCLEOTIDE SEQUENCE [LARGE SCALE GENOMIC DNA]</scope>
    <source>
        <strain evidence="6 7">JW1</strain>
    </source>
</reference>
<evidence type="ECO:0000256" key="4">
    <source>
        <dbReference type="RuleBase" id="RU003694"/>
    </source>
</evidence>
<dbReference type="Proteomes" id="UP000179786">
    <property type="component" value="Unassembled WGS sequence"/>
</dbReference>
<dbReference type="InterPro" id="IPR020841">
    <property type="entry name" value="PKS_Beta-ketoAc_synthase_dom"/>
</dbReference>
<evidence type="ECO:0000313" key="7">
    <source>
        <dbReference type="Proteomes" id="UP000179786"/>
    </source>
</evidence>
<evidence type="ECO:0000256" key="2">
    <source>
        <dbReference type="ARBA" id="ARBA00008467"/>
    </source>
</evidence>
<evidence type="ECO:0000313" key="6">
    <source>
        <dbReference type="EMBL" id="OHU89741.1"/>
    </source>
</evidence>
<comment type="pathway">
    <text evidence="1">Lipid metabolism; fatty acid biosynthesis.</text>
</comment>
<evidence type="ECO:0000256" key="3">
    <source>
        <dbReference type="ARBA" id="ARBA00022679"/>
    </source>
</evidence>
<dbReference type="AlphaFoldDB" id="A0A1S1MSX2"/>
<protein>
    <recommendedName>
        <fullName evidence="5">Ketosynthase family 3 (KS3) domain-containing protein</fullName>
    </recommendedName>
</protein>
<dbReference type="GO" id="GO:0006633">
    <property type="term" value="P:fatty acid biosynthetic process"/>
    <property type="evidence" value="ECO:0007669"/>
    <property type="project" value="TreeGrafter"/>
</dbReference>
<dbReference type="InterPro" id="IPR014030">
    <property type="entry name" value="Ketoacyl_synth_N"/>
</dbReference>
<accession>A0A1S1MSX2</accession>
<dbReference type="STRING" id="1859457.BET10_16620"/>
<dbReference type="Pfam" id="PF00109">
    <property type="entry name" value="ketoacyl-synt"/>
    <property type="match status" value="1"/>
</dbReference>
<evidence type="ECO:0000259" key="5">
    <source>
        <dbReference type="PROSITE" id="PS52004"/>
    </source>
</evidence>
<dbReference type="PANTHER" id="PTHR11712:SF336">
    <property type="entry name" value="3-OXOACYL-[ACYL-CARRIER-PROTEIN] SYNTHASE, MITOCHONDRIAL"/>
    <property type="match status" value="1"/>
</dbReference>
<dbReference type="Pfam" id="PF02801">
    <property type="entry name" value="Ketoacyl-synt_C"/>
    <property type="match status" value="1"/>
</dbReference>